<dbReference type="Gene3D" id="1.10.10.10">
    <property type="entry name" value="Winged helix-like DNA-binding domain superfamily/Winged helix DNA-binding domain"/>
    <property type="match status" value="1"/>
</dbReference>
<keyword evidence="3" id="KW-0805">Transcription regulation</keyword>
<evidence type="ECO:0000256" key="2">
    <source>
        <dbReference type="ARBA" id="ARBA00022898"/>
    </source>
</evidence>
<evidence type="ECO:0000313" key="7">
    <source>
        <dbReference type="EMBL" id="KAA2214307.1"/>
    </source>
</evidence>
<dbReference type="GO" id="GO:0008483">
    <property type="term" value="F:transaminase activity"/>
    <property type="evidence" value="ECO:0007669"/>
    <property type="project" value="UniProtKB-KW"/>
</dbReference>
<dbReference type="InterPro" id="IPR051446">
    <property type="entry name" value="HTH_trans_reg/aminotransferase"/>
</dbReference>
<keyword evidence="4" id="KW-0238">DNA-binding</keyword>
<evidence type="ECO:0000256" key="1">
    <source>
        <dbReference type="ARBA" id="ARBA00005384"/>
    </source>
</evidence>
<dbReference type="InterPro" id="IPR015424">
    <property type="entry name" value="PyrdxlP-dep_Trfase"/>
</dbReference>
<gene>
    <name evidence="7" type="ORF">F0Q34_00810</name>
</gene>
<dbReference type="GO" id="GO:0003677">
    <property type="term" value="F:DNA binding"/>
    <property type="evidence" value="ECO:0007669"/>
    <property type="project" value="UniProtKB-KW"/>
</dbReference>
<comment type="similarity">
    <text evidence="1">In the C-terminal section; belongs to the class-I pyridoxal-phosphate-dependent aminotransferase family.</text>
</comment>
<dbReference type="Pfam" id="PF00155">
    <property type="entry name" value="Aminotran_1_2"/>
    <property type="match status" value="1"/>
</dbReference>
<dbReference type="InterPro" id="IPR036390">
    <property type="entry name" value="WH_DNA-bd_sf"/>
</dbReference>
<dbReference type="PROSITE" id="PS50949">
    <property type="entry name" value="HTH_GNTR"/>
    <property type="match status" value="1"/>
</dbReference>
<dbReference type="Gene3D" id="3.40.640.10">
    <property type="entry name" value="Type I PLP-dependent aspartate aminotransferase-like (Major domain)"/>
    <property type="match status" value="1"/>
</dbReference>
<evidence type="ECO:0000259" key="6">
    <source>
        <dbReference type="PROSITE" id="PS50949"/>
    </source>
</evidence>
<evidence type="ECO:0000313" key="8">
    <source>
        <dbReference type="Proteomes" id="UP000322110"/>
    </source>
</evidence>
<dbReference type="CDD" id="cd07377">
    <property type="entry name" value="WHTH_GntR"/>
    <property type="match status" value="1"/>
</dbReference>
<dbReference type="InterPro" id="IPR004839">
    <property type="entry name" value="Aminotransferase_I/II_large"/>
</dbReference>
<dbReference type="PANTHER" id="PTHR46577:SF1">
    <property type="entry name" value="HTH-TYPE TRANSCRIPTIONAL REGULATORY PROTEIN GABR"/>
    <property type="match status" value="1"/>
</dbReference>
<dbReference type="CDD" id="cd00609">
    <property type="entry name" value="AAT_like"/>
    <property type="match status" value="1"/>
</dbReference>
<dbReference type="InterPro" id="IPR036388">
    <property type="entry name" value="WH-like_DNA-bd_sf"/>
</dbReference>
<dbReference type="SMART" id="SM00345">
    <property type="entry name" value="HTH_GNTR"/>
    <property type="match status" value="1"/>
</dbReference>
<dbReference type="Pfam" id="PF00392">
    <property type="entry name" value="GntR"/>
    <property type="match status" value="1"/>
</dbReference>
<dbReference type="InterPro" id="IPR000524">
    <property type="entry name" value="Tscrpt_reg_HTH_GntR"/>
</dbReference>
<dbReference type="SUPFAM" id="SSF53383">
    <property type="entry name" value="PLP-dependent transferases"/>
    <property type="match status" value="1"/>
</dbReference>
<comment type="caution">
    <text evidence="7">The sequence shown here is derived from an EMBL/GenBank/DDBJ whole genome shotgun (WGS) entry which is preliminary data.</text>
</comment>
<name>A0A5B2TIJ0_9PROT</name>
<dbReference type="OrthoDB" id="9804020at2"/>
<dbReference type="GO" id="GO:0030170">
    <property type="term" value="F:pyridoxal phosphate binding"/>
    <property type="evidence" value="ECO:0007669"/>
    <property type="project" value="InterPro"/>
</dbReference>
<dbReference type="SUPFAM" id="SSF46785">
    <property type="entry name" value="Winged helix' DNA-binding domain"/>
    <property type="match status" value="1"/>
</dbReference>
<dbReference type="PANTHER" id="PTHR46577">
    <property type="entry name" value="HTH-TYPE TRANSCRIPTIONAL REGULATORY PROTEIN GABR"/>
    <property type="match status" value="1"/>
</dbReference>
<dbReference type="Proteomes" id="UP000322110">
    <property type="component" value="Unassembled WGS sequence"/>
</dbReference>
<dbReference type="RefSeq" id="WP_149810246.1">
    <property type="nucleotide sequence ID" value="NZ_VUKA01000001.1"/>
</dbReference>
<reference evidence="7 8" key="1">
    <citation type="journal article" date="2015" name="Int. J. Syst. Evol. Microbiol.">
        <title>Roseomonas oryzae sp. nov., isolated from paddy rhizosphere soil.</title>
        <authorList>
            <person name="Ramaprasad E.V."/>
            <person name="Sasikala Ch."/>
            <person name="Ramana Ch.V."/>
        </authorList>
    </citation>
    <scope>NUCLEOTIDE SEQUENCE [LARGE SCALE GENOMIC DNA]</scope>
    <source>
        <strain evidence="7 8">KCTC 42542</strain>
    </source>
</reference>
<evidence type="ECO:0000256" key="5">
    <source>
        <dbReference type="ARBA" id="ARBA00023163"/>
    </source>
</evidence>
<protein>
    <submittedName>
        <fullName evidence="7">PLP-dependent aminotransferase family protein</fullName>
    </submittedName>
</protein>
<dbReference type="EMBL" id="VUKA01000001">
    <property type="protein sequence ID" value="KAA2214307.1"/>
    <property type="molecule type" value="Genomic_DNA"/>
</dbReference>
<dbReference type="AlphaFoldDB" id="A0A5B2TIJ0"/>
<dbReference type="InterPro" id="IPR015421">
    <property type="entry name" value="PyrdxlP-dep_Trfase_major"/>
</dbReference>
<accession>A0A5B2TIJ0</accession>
<proteinExistence type="inferred from homology"/>
<keyword evidence="5" id="KW-0804">Transcription</keyword>
<keyword evidence="7" id="KW-0808">Transferase</keyword>
<keyword evidence="2" id="KW-0663">Pyridoxal phosphate</keyword>
<evidence type="ECO:0000256" key="4">
    <source>
        <dbReference type="ARBA" id="ARBA00023125"/>
    </source>
</evidence>
<keyword evidence="7" id="KW-0032">Aminotransferase</keyword>
<dbReference type="GO" id="GO:0003700">
    <property type="term" value="F:DNA-binding transcription factor activity"/>
    <property type="evidence" value="ECO:0007669"/>
    <property type="project" value="InterPro"/>
</dbReference>
<sequence length="474" mass="49752">MTRSLPDLPWIPAISPAARPLYRAIADALENDIHSGRLAVGTRLPPQRLLADALGIDFTTVSRAYTEASRRGLVEGRVGQGTFVRPGIRAAQAASRMPSALGHPAPASLADPRMNVPPLPEGPEWRERIRQGIGAFAASADPALLLRYQQAGGAEADREAGAAWLTGRVAVPAERLLVCAGAQGALLALLSMLCEPGDLICCEALTYPGFRSLAAHLRLRLAGLAMDSHGLLPDAFEEACRGQRPKALYCIPTLHNPTIATLPLARRQALVAIARRHGVPIIEDDAYGALLPGAPPPMAALGPDIVYHVSGLAKCVSPALRIAYLAVPDARQAGRLSGAIRATVGMASPVTAALATRWIGDGTAAAILAGIQAETAARHAIAADMLPAAQMAADPAAFHLWLRLPAGWSRGEFMSRLRPAEIGMVSSDAFALSVPPEALRIALGAPPGRQELRAGLRHVADLLAQAPAMSWLIV</sequence>
<organism evidence="7 8">
    <name type="scientific">Teichococcus oryzae</name>
    <dbReference type="NCBI Taxonomy" id="1608942"/>
    <lineage>
        <taxon>Bacteria</taxon>
        <taxon>Pseudomonadati</taxon>
        <taxon>Pseudomonadota</taxon>
        <taxon>Alphaproteobacteria</taxon>
        <taxon>Acetobacterales</taxon>
        <taxon>Roseomonadaceae</taxon>
        <taxon>Roseomonas</taxon>
    </lineage>
</organism>
<keyword evidence="8" id="KW-1185">Reference proteome</keyword>
<feature type="domain" description="HTH gntR-type" evidence="6">
    <location>
        <begin position="19"/>
        <end position="87"/>
    </location>
</feature>
<evidence type="ECO:0000256" key="3">
    <source>
        <dbReference type="ARBA" id="ARBA00023015"/>
    </source>
</evidence>